<evidence type="ECO:0000313" key="12">
    <source>
        <dbReference type="Proteomes" id="UP001459277"/>
    </source>
</evidence>
<keyword evidence="4" id="KW-0808">Transferase</keyword>
<dbReference type="AlphaFoldDB" id="A0AAW2D6W0"/>
<feature type="domain" description="Protein kinase" evidence="10">
    <location>
        <begin position="1"/>
        <end position="156"/>
    </location>
</feature>
<dbReference type="Gene3D" id="1.10.510.10">
    <property type="entry name" value="Transferase(Phosphotransferase) domain 1"/>
    <property type="match status" value="1"/>
</dbReference>
<reference evidence="11 12" key="1">
    <citation type="submission" date="2024-01" db="EMBL/GenBank/DDBJ databases">
        <title>A telomere-to-telomere, gap-free genome of sweet tea (Lithocarpus litseifolius).</title>
        <authorList>
            <person name="Zhou J."/>
        </authorList>
    </citation>
    <scope>NUCLEOTIDE SEQUENCE [LARGE SCALE GENOMIC DNA]</scope>
    <source>
        <strain evidence="11">Zhou-2022a</strain>
        <tissue evidence="11">Leaf</tissue>
    </source>
</reference>
<dbReference type="FunFam" id="1.10.510.10:FF:000624">
    <property type="entry name" value="Mitogen-activated protein kinase"/>
    <property type="match status" value="1"/>
</dbReference>
<dbReference type="GO" id="GO:0004674">
    <property type="term" value="F:protein serine/threonine kinase activity"/>
    <property type="evidence" value="ECO:0007669"/>
    <property type="project" value="UniProtKB-KW"/>
</dbReference>
<dbReference type="PROSITE" id="PS00108">
    <property type="entry name" value="PROTEIN_KINASE_ST"/>
    <property type="match status" value="1"/>
</dbReference>
<dbReference type="InterPro" id="IPR011009">
    <property type="entry name" value="Kinase-like_dom_sf"/>
</dbReference>
<dbReference type="EMBL" id="JAZDWU010000004">
    <property type="protein sequence ID" value="KAL0005379.1"/>
    <property type="molecule type" value="Genomic_DNA"/>
</dbReference>
<dbReference type="PROSITE" id="PS50011">
    <property type="entry name" value="PROTEIN_KINASE_DOM"/>
    <property type="match status" value="1"/>
</dbReference>
<accession>A0AAW2D6W0</accession>
<dbReference type="InterPro" id="IPR000719">
    <property type="entry name" value="Prot_kinase_dom"/>
</dbReference>
<organism evidence="11 12">
    <name type="scientific">Lithocarpus litseifolius</name>
    <dbReference type="NCBI Taxonomy" id="425828"/>
    <lineage>
        <taxon>Eukaryota</taxon>
        <taxon>Viridiplantae</taxon>
        <taxon>Streptophyta</taxon>
        <taxon>Embryophyta</taxon>
        <taxon>Tracheophyta</taxon>
        <taxon>Spermatophyta</taxon>
        <taxon>Magnoliopsida</taxon>
        <taxon>eudicotyledons</taxon>
        <taxon>Gunneridae</taxon>
        <taxon>Pentapetalae</taxon>
        <taxon>rosids</taxon>
        <taxon>fabids</taxon>
        <taxon>Fagales</taxon>
        <taxon>Fagaceae</taxon>
        <taxon>Lithocarpus</taxon>
    </lineage>
</organism>
<evidence type="ECO:0000256" key="1">
    <source>
        <dbReference type="ARBA" id="ARBA00010603"/>
    </source>
</evidence>
<keyword evidence="8" id="KW-0067">ATP-binding</keyword>
<dbReference type="InterPro" id="IPR008271">
    <property type="entry name" value="Ser/Thr_kinase_AS"/>
</dbReference>
<dbReference type="InterPro" id="IPR019142">
    <property type="entry name" value="Dymeclin"/>
</dbReference>
<evidence type="ECO:0000256" key="4">
    <source>
        <dbReference type="ARBA" id="ARBA00022679"/>
    </source>
</evidence>
<protein>
    <recommendedName>
        <fullName evidence="2">Dymeclin</fullName>
    </recommendedName>
</protein>
<dbReference type="GO" id="GO:0005794">
    <property type="term" value="C:Golgi apparatus"/>
    <property type="evidence" value="ECO:0007669"/>
    <property type="project" value="TreeGrafter"/>
</dbReference>
<keyword evidence="7" id="KW-0418">Kinase</keyword>
<dbReference type="Proteomes" id="UP001459277">
    <property type="component" value="Unassembled WGS sequence"/>
</dbReference>
<evidence type="ECO:0000256" key="9">
    <source>
        <dbReference type="ARBA" id="ARBA00023288"/>
    </source>
</evidence>
<evidence type="ECO:0000256" key="5">
    <source>
        <dbReference type="ARBA" id="ARBA00022707"/>
    </source>
</evidence>
<dbReference type="PANTHER" id="PTHR12895:SF9">
    <property type="entry name" value="DYMECLIN"/>
    <property type="match status" value="1"/>
</dbReference>
<keyword evidence="5" id="KW-0519">Myristate</keyword>
<dbReference type="Pfam" id="PF09742">
    <property type="entry name" value="Dymeclin"/>
    <property type="match status" value="1"/>
</dbReference>
<name>A0AAW2D6W0_9ROSI</name>
<evidence type="ECO:0000256" key="2">
    <source>
        <dbReference type="ARBA" id="ARBA00015736"/>
    </source>
</evidence>
<sequence>MKQLLSGLEHCHSRGVLHRDIKGSNLLIDNEGVLKIADFGLATFYDPGKKQPMTSRVVTLWYRPPQLLLGAVFYGVGVDLWSAGCILAELLSGKPIMPGRTELFCGPSPGPKDVNPFIDPAMVQESSVVSLVVRKLLLNYITRPGVPLGSASYSIFSEGSQPSVLQRVGSATANIVLLPFSYLVSSSGGGSRSPLSDCNLLVLLVLIHFHKCVVNNESMTDRSIDIATSDSLLKENTYFSDNPYCKALQNATDFEFDRIDVEGNAHSGPLVRLPFAALFDTLGMCLSDESAVLLLYSLLQGNSNFLEYVLVRTDLDTLLMPILEALHNAPRRSANQIYTLLIILLILSQDSSFNASIHKMILPGVPWYKEWCIDNRS</sequence>
<keyword evidence="9" id="KW-0449">Lipoprotein</keyword>
<evidence type="ECO:0000259" key="10">
    <source>
        <dbReference type="PROSITE" id="PS50011"/>
    </source>
</evidence>
<comment type="caution">
    <text evidence="11">The sequence shown here is derived from an EMBL/GenBank/DDBJ whole genome shotgun (WGS) entry which is preliminary data.</text>
</comment>
<dbReference type="GO" id="GO:0005524">
    <property type="term" value="F:ATP binding"/>
    <property type="evidence" value="ECO:0007669"/>
    <property type="project" value="UniProtKB-KW"/>
</dbReference>
<evidence type="ECO:0000256" key="8">
    <source>
        <dbReference type="ARBA" id="ARBA00022840"/>
    </source>
</evidence>
<evidence type="ECO:0000313" key="11">
    <source>
        <dbReference type="EMBL" id="KAL0005379.1"/>
    </source>
</evidence>
<dbReference type="GO" id="GO:0007030">
    <property type="term" value="P:Golgi organization"/>
    <property type="evidence" value="ECO:0007669"/>
    <property type="project" value="TreeGrafter"/>
</dbReference>
<keyword evidence="12" id="KW-1185">Reference proteome</keyword>
<dbReference type="SMART" id="SM00220">
    <property type="entry name" value="S_TKc"/>
    <property type="match status" value="1"/>
</dbReference>
<evidence type="ECO:0000256" key="3">
    <source>
        <dbReference type="ARBA" id="ARBA00022527"/>
    </source>
</evidence>
<evidence type="ECO:0000256" key="6">
    <source>
        <dbReference type="ARBA" id="ARBA00022741"/>
    </source>
</evidence>
<proteinExistence type="inferred from homology"/>
<dbReference type="PANTHER" id="PTHR12895">
    <property type="entry name" value="DYMECLIN"/>
    <property type="match status" value="1"/>
</dbReference>
<dbReference type="SUPFAM" id="SSF56112">
    <property type="entry name" value="Protein kinase-like (PK-like)"/>
    <property type="match status" value="1"/>
</dbReference>
<comment type="similarity">
    <text evidence="1">Belongs to the dymeclin family.</text>
</comment>
<keyword evidence="6" id="KW-0547">Nucleotide-binding</keyword>
<dbReference type="Pfam" id="PF00069">
    <property type="entry name" value="Pkinase"/>
    <property type="match status" value="1"/>
</dbReference>
<keyword evidence="3" id="KW-0723">Serine/threonine-protein kinase</keyword>
<evidence type="ECO:0000256" key="7">
    <source>
        <dbReference type="ARBA" id="ARBA00022777"/>
    </source>
</evidence>
<gene>
    <name evidence="11" type="ORF">SO802_012940</name>
</gene>